<dbReference type="Proteomes" id="UP000676336">
    <property type="component" value="Unassembled WGS sequence"/>
</dbReference>
<evidence type="ECO:0000313" key="2">
    <source>
        <dbReference type="Proteomes" id="UP000676336"/>
    </source>
</evidence>
<feature type="non-terminal residue" evidence="1">
    <location>
        <position position="1"/>
    </location>
</feature>
<name>A0A8S3CWT2_9BILA</name>
<dbReference type="EMBL" id="CAJOBI010187323">
    <property type="protein sequence ID" value="CAF4949132.1"/>
    <property type="molecule type" value="Genomic_DNA"/>
</dbReference>
<organism evidence="1 2">
    <name type="scientific">Rotaria magnacalcarata</name>
    <dbReference type="NCBI Taxonomy" id="392030"/>
    <lineage>
        <taxon>Eukaryota</taxon>
        <taxon>Metazoa</taxon>
        <taxon>Spiralia</taxon>
        <taxon>Gnathifera</taxon>
        <taxon>Rotifera</taxon>
        <taxon>Eurotatoria</taxon>
        <taxon>Bdelloidea</taxon>
        <taxon>Philodinida</taxon>
        <taxon>Philodinidae</taxon>
        <taxon>Rotaria</taxon>
    </lineage>
</organism>
<protein>
    <submittedName>
        <fullName evidence="1">Uncharacterized protein</fullName>
    </submittedName>
</protein>
<gene>
    <name evidence="1" type="ORF">SMN809_LOCUS54022</name>
</gene>
<proteinExistence type="predicted"/>
<comment type="caution">
    <text evidence="1">The sequence shown here is derived from an EMBL/GenBank/DDBJ whole genome shotgun (WGS) entry which is preliminary data.</text>
</comment>
<reference evidence="1" key="1">
    <citation type="submission" date="2021-02" db="EMBL/GenBank/DDBJ databases">
        <authorList>
            <person name="Nowell W R."/>
        </authorList>
    </citation>
    <scope>NUCLEOTIDE SEQUENCE</scope>
</reference>
<accession>A0A8S3CWT2</accession>
<sequence length="61" mass="7053">QMTSQTEFIEHALHDIEHRLSSNGKAEVIEKQQDLLNSIQVIYEKSKTIFVPTPISNDFPR</sequence>
<dbReference type="AlphaFoldDB" id="A0A8S3CWT2"/>
<evidence type="ECO:0000313" key="1">
    <source>
        <dbReference type="EMBL" id="CAF4949132.1"/>
    </source>
</evidence>